<evidence type="ECO:0000256" key="1">
    <source>
        <dbReference type="SAM" id="Phobius"/>
    </source>
</evidence>
<dbReference type="EMBL" id="JBBNAF010000004">
    <property type="protein sequence ID" value="KAK9152102.1"/>
    <property type="molecule type" value="Genomic_DNA"/>
</dbReference>
<keyword evidence="1" id="KW-1133">Transmembrane helix</keyword>
<organism evidence="2 3">
    <name type="scientific">Stephania yunnanensis</name>
    <dbReference type="NCBI Taxonomy" id="152371"/>
    <lineage>
        <taxon>Eukaryota</taxon>
        <taxon>Viridiplantae</taxon>
        <taxon>Streptophyta</taxon>
        <taxon>Embryophyta</taxon>
        <taxon>Tracheophyta</taxon>
        <taxon>Spermatophyta</taxon>
        <taxon>Magnoliopsida</taxon>
        <taxon>Ranunculales</taxon>
        <taxon>Menispermaceae</taxon>
        <taxon>Menispermoideae</taxon>
        <taxon>Cissampelideae</taxon>
        <taxon>Stephania</taxon>
    </lineage>
</organism>
<accession>A0AAP0KIR9</accession>
<comment type="caution">
    <text evidence="2">The sequence shown here is derived from an EMBL/GenBank/DDBJ whole genome shotgun (WGS) entry which is preliminary data.</text>
</comment>
<protein>
    <submittedName>
        <fullName evidence="2">Uncharacterized protein</fullName>
    </submittedName>
</protein>
<dbReference type="Proteomes" id="UP001420932">
    <property type="component" value="Unassembled WGS sequence"/>
</dbReference>
<name>A0AAP0KIR9_9MAGN</name>
<sequence length="53" mass="6103">MNSFYFRTVKGLLDLLLCAFSMEVSCSILVFFVHFKCSACLSIPNMNQLFILF</sequence>
<dbReference type="AlphaFoldDB" id="A0AAP0KIR9"/>
<keyword evidence="3" id="KW-1185">Reference proteome</keyword>
<evidence type="ECO:0000313" key="3">
    <source>
        <dbReference type="Proteomes" id="UP001420932"/>
    </source>
</evidence>
<gene>
    <name evidence="2" type="ORF">Syun_010411</name>
</gene>
<feature type="transmembrane region" description="Helical" evidence="1">
    <location>
        <begin position="12"/>
        <end position="35"/>
    </location>
</feature>
<keyword evidence="1" id="KW-0472">Membrane</keyword>
<evidence type="ECO:0000313" key="2">
    <source>
        <dbReference type="EMBL" id="KAK9152102.1"/>
    </source>
</evidence>
<proteinExistence type="predicted"/>
<reference evidence="2 3" key="1">
    <citation type="submission" date="2024-01" db="EMBL/GenBank/DDBJ databases">
        <title>Genome assemblies of Stephania.</title>
        <authorList>
            <person name="Yang L."/>
        </authorList>
    </citation>
    <scope>NUCLEOTIDE SEQUENCE [LARGE SCALE GENOMIC DNA]</scope>
    <source>
        <strain evidence="2">YNDBR</strain>
        <tissue evidence="2">Leaf</tissue>
    </source>
</reference>
<keyword evidence="1" id="KW-0812">Transmembrane</keyword>